<dbReference type="Proteomes" id="UP000198866">
    <property type="component" value="Unassembled WGS sequence"/>
</dbReference>
<reference evidence="2" key="1">
    <citation type="submission" date="2016-10" db="EMBL/GenBank/DDBJ databases">
        <authorList>
            <person name="Varghese N."/>
            <person name="Submissions S."/>
        </authorList>
    </citation>
    <scope>NUCLEOTIDE SEQUENCE [LARGE SCALE GENOMIC DNA]</scope>
    <source>
        <strain evidence="2">LMG 26031</strain>
    </source>
</reference>
<keyword evidence="2" id="KW-1185">Reference proteome</keyword>
<evidence type="ECO:0000313" key="1">
    <source>
        <dbReference type="EMBL" id="SEK13685.1"/>
    </source>
</evidence>
<sequence length="93" mass="10522">MSLTGKIDEDGWSVRVETKPAPDGKFCSDIHVCHRTRNGRFAHVFANHETFSTEREAMLAGLREGMIWIELKRSRTFHVEASGTDGTDLRTSE</sequence>
<dbReference type="OrthoDB" id="9154435at2"/>
<dbReference type="RefSeq" id="WP_090874041.1">
    <property type="nucleotide sequence ID" value="NZ_FNYE01000074.1"/>
</dbReference>
<organism evidence="1 2">
    <name type="scientific">Paraburkholderia diazotrophica</name>
    <dbReference type="NCBI Taxonomy" id="667676"/>
    <lineage>
        <taxon>Bacteria</taxon>
        <taxon>Pseudomonadati</taxon>
        <taxon>Pseudomonadota</taxon>
        <taxon>Betaproteobacteria</taxon>
        <taxon>Burkholderiales</taxon>
        <taxon>Burkholderiaceae</taxon>
        <taxon>Paraburkholderia</taxon>
    </lineage>
</organism>
<gene>
    <name evidence="1" type="ORF">SAMN05192539_10748</name>
</gene>
<evidence type="ECO:0000313" key="2">
    <source>
        <dbReference type="Proteomes" id="UP000198866"/>
    </source>
</evidence>
<protein>
    <recommendedName>
        <fullName evidence="3">UDP-glucose 4-epimerase</fullName>
    </recommendedName>
</protein>
<dbReference type="EMBL" id="FNYE01000074">
    <property type="protein sequence ID" value="SEK13685.1"/>
    <property type="molecule type" value="Genomic_DNA"/>
</dbReference>
<name>A0A1H7ESG1_9BURK</name>
<proteinExistence type="predicted"/>
<evidence type="ECO:0008006" key="3">
    <source>
        <dbReference type="Google" id="ProtNLM"/>
    </source>
</evidence>
<dbReference type="AlphaFoldDB" id="A0A1H7ESG1"/>
<accession>A0A1H7ESG1</accession>